<proteinExistence type="predicted"/>
<dbReference type="EMBL" id="CAJNOK010024541">
    <property type="protein sequence ID" value="CAF1378012.1"/>
    <property type="molecule type" value="Genomic_DNA"/>
</dbReference>
<dbReference type="Proteomes" id="UP000677228">
    <property type="component" value="Unassembled WGS sequence"/>
</dbReference>
<evidence type="ECO:0008006" key="4">
    <source>
        <dbReference type="Google" id="ProtNLM"/>
    </source>
</evidence>
<dbReference type="InterPro" id="IPR004981">
    <property type="entry name" value="Trp_2_3_dOase"/>
</dbReference>
<dbReference type="GO" id="GO:0019442">
    <property type="term" value="P:L-tryptophan catabolic process to acetyl-CoA"/>
    <property type="evidence" value="ECO:0007669"/>
    <property type="project" value="TreeGrafter"/>
</dbReference>
<evidence type="ECO:0000313" key="1">
    <source>
        <dbReference type="EMBL" id="CAF1378012.1"/>
    </source>
</evidence>
<comment type="caution">
    <text evidence="2">The sequence shown here is derived from an EMBL/GenBank/DDBJ whole genome shotgun (WGS) entry which is preliminary data.</text>
</comment>
<name>A0A8S2RT40_9BILA</name>
<dbReference type="PANTHER" id="PTHR10138">
    <property type="entry name" value="TRYPTOPHAN 2,3-DIOXYGENASE"/>
    <property type="match status" value="1"/>
</dbReference>
<dbReference type="GO" id="GO:0020037">
    <property type="term" value="F:heme binding"/>
    <property type="evidence" value="ECO:0007669"/>
    <property type="project" value="InterPro"/>
</dbReference>
<gene>
    <name evidence="1" type="ORF">OVA965_LOCUS31983</name>
    <name evidence="2" type="ORF">TMI583_LOCUS32831</name>
</gene>
<dbReference type="PANTHER" id="PTHR10138:SF0">
    <property type="entry name" value="TRYPTOPHAN 2,3-DIOXYGENASE"/>
    <property type="match status" value="1"/>
</dbReference>
<dbReference type="Gene3D" id="1.10.287.3810">
    <property type="match status" value="1"/>
</dbReference>
<dbReference type="Pfam" id="PF03301">
    <property type="entry name" value="Trp_dioxygenase"/>
    <property type="match status" value="1"/>
</dbReference>
<dbReference type="InterPro" id="IPR037217">
    <property type="entry name" value="Trp/Indoleamine_2_3_dOase-like"/>
</dbReference>
<evidence type="ECO:0000313" key="3">
    <source>
        <dbReference type="Proteomes" id="UP000682733"/>
    </source>
</evidence>
<protein>
    <recommendedName>
        <fullName evidence="4">Tryptophan 2,3-dioxygenase</fullName>
    </recommendedName>
</protein>
<dbReference type="Proteomes" id="UP000682733">
    <property type="component" value="Unassembled WGS sequence"/>
</dbReference>
<evidence type="ECO:0000313" key="2">
    <source>
        <dbReference type="EMBL" id="CAF4186747.1"/>
    </source>
</evidence>
<feature type="non-terminal residue" evidence="2">
    <location>
        <position position="1"/>
    </location>
</feature>
<dbReference type="EMBL" id="CAJOBA010046226">
    <property type="protein sequence ID" value="CAF4186747.1"/>
    <property type="molecule type" value="Genomic_DNA"/>
</dbReference>
<sequence length="350" mass="40932">GRRHGGESKSSVEPLNYTTYLGLVQLLSSMKCLSRTDPTDENSPHQHDEHFFILIHQVFELWFKQFLFEIDSIRAIFAIPESVNHNMYAIISRLQRCTTIWRMLIDQLELLETMTPGAFLEFRDYVTPASGFQSLQFRIIENKLGLTDKSRSVYKMNHFTDQMFTRRVQAEELKKSMEEKSLLMLLEKWLENIYDSITSLDFLNEYKLGVERFIDHEVEKEKNSAKDENKAASLIRKKFDKMINKNAYDELLSNNQRRMSQKAMLAALMISIYHEEPCFHEDYQLLYLLMDIDSLIASWRRMCTTLIIYKTSLNTVLPLEKHVLLVQRQIGSKQGTGGTGGLIYLNTTLR</sequence>
<dbReference type="GO" id="GO:0019441">
    <property type="term" value="P:L-tryptophan catabolic process to kynurenine"/>
    <property type="evidence" value="ECO:0007669"/>
    <property type="project" value="InterPro"/>
</dbReference>
<organism evidence="2 3">
    <name type="scientific">Didymodactylos carnosus</name>
    <dbReference type="NCBI Taxonomy" id="1234261"/>
    <lineage>
        <taxon>Eukaryota</taxon>
        <taxon>Metazoa</taxon>
        <taxon>Spiralia</taxon>
        <taxon>Gnathifera</taxon>
        <taxon>Rotifera</taxon>
        <taxon>Eurotatoria</taxon>
        <taxon>Bdelloidea</taxon>
        <taxon>Philodinida</taxon>
        <taxon>Philodinidae</taxon>
        <taxon>Didymodactylos</taxon>
    </lineage>
</organism>
<dbReference type="Gene3D" id="1.20.58.480">
    <property type="match status" value="1"/>
</dbReference>
<dbReference type="AlphaFoldDB" id="A0A8S2RT40"/>
<dbReference type="SUPFAM" id="SSF140959">
    <property type="entry name" value="Indolic compounds 2,3-dioxygenase-like"/>
    <property type="match status" value="1"/>
</dbReference>
<dbReference type="GO" id="GO:0004833">
    <property type="term" value="F:L-tryptophan 2,3-dioxygenase activity"/>
    <property type="evidence" value="ECO:0007669"/>
    <property type="project" value="InterPro"/>
</dbReference>
<accession>A0A8S2RT40</accession>
<reference evidence="2" key="1">
    <citation type="submission" date="2021-02" db="EMBL/GenBank/DDBJ databases">
        <authorList>
            <person name="Nowell W R."/>
        </authorList>
    </citation>
    <scope>NUCLEOTIDE SEQUENCE</scope>
</reference>
<dbReference type="GO" id="GO:0046872">
    <property type="term" value="F:metal ion binding"/>
    <property type="evidence" value="ECO:0007669"/>
    <property type="project" value="InterPro"/>
</dbReference>